<dbReference type="Pfam" id="PF00593">
    <property type="entry name" value="TonB_dep_Rec_b-barrel"/>
    <property type="match status" value="1"/>
</dbReference>
<protein>
    <recommendedName>
        <fullName evidence="21">TonB-dependent siderophore receptor</fullName>
    </recommendedName>
</protein>
<dbReference type="InterPro" id="IPR037066">
    <property type="entry name" value="Plug_dom_sf"/>
</dbReference>
<evidence type="ECO:0000256" key="12">
    <source>
        <dbReference type="ARBA" id="ARBA00023170"/>
    </source>
</evidence>
<evidence type="ECO:0000256" key="14">
    <source>
        <dbReference type="PROSITE-ProRule" id="PRU01360"/>
    </source>
</evidence>
<keyword evidence="11 14" id="KW-0472">Membrane</keyword>
<evidence type="ECO:0000256" key="11">
    <source>
        <dbReference type="ARBA" id="ARBA00023136"/>
    </source>
</evidence>
<dbReference type="PANTHER" id="PTHR32552:SF68">
    <property type="entry name" value="FERRICHROME OUTER MEMBRANE TRANSPORTER_PHAGE RECEPTOR"/>
    <property type="match status" value="1"/>
</dbReference>
<evidence type="ECO:0000313" key="20">
    <source>
        <dbReference type="Proteomes" id="UP000032417"/>
    </source>
</evidence>
<dbReference type="GO" id="GO:0015344">
    <property type="term" value="F:siderophore uptake transmembrane transporter activity"/>
    <property type="evidence" value="ECO:0007669"/>
    <property type="project" value="TreeGrafter"/>
</dbReference>
<feature type="domain" description="TonB-dependent receptor plug" evidence="18">
    <location>
        <begin position="138"/>
        <end position="232"/>
    </location>
</feature>
<dbReference type="KEGG" id="pbt:ING2E5B_2291"/>
<keyword evidence="7 16" id="KW-0732">Signal</keyword>
<dbReference type="SUPFAM" id="SSF56935">
    <property type="entry name" value="Porins"/>
    <property type="match status" value="1"/>
</dbReference>
<keyword evidence="12" id="KW-0675">Receptor</keyword>
<dbReference type="OrthoDB" id="9775095at2"/>
<evidence type="ECO:0000256" key="2">
    <source>
        <dbReference type="ARBA" id="ARBA00009810"/>
    </source>
</evidence>
<dbReference type="GO" id="GO:0038023">
    <property type="term" value="F:signaling receptor activity"/>
    <property type="evidence" value="ECO:0007669"/>
    <property type="project" value="InterPro"/>
</dbReference>
<evidence type="ECO:0000259" key="17">
    <source>
        <dbReference type="Pfam" id="PF00593"/>
    </source>
</evidence>
<dbReference type="STRING" id="1562970.ING2E5B_2291"/>
<feature type="signal peptide" evidence="16">
    <location>
        <begin position="1"/>
        <end position="25"/>
    </location>
</feature>
<keyword evidence="8" id="KW-0408">Iron</keyword>
<evidence type="ECO:0000256" key="9">
    <source>
        <dbReference type="ARBA" id="ARBA00023065"/>
    </source>
</evidence>
<dbReference type="HOGENOM" id="CLU_008287_9_4_10"/>
<keyword evidence="6 14" id="KW-0812">Transmembrane</keyword>
<organism evidence="19 20">
    <name type="scientific">Fermentimonas caenicola</name>
    <dbReference type="NCBI Taxonomy" id="1562970"/>
    <lineage>
        <taxon>Bacteria</taxon>
        <taxon>Pseudomonadati</taxon>
        <taxon>Bacteroidota</taxon>
        <taxon>Bacteroidia</taxon>
        <taxon>Bacteroidales</taxon>
        <taxon>Dysgonomonadaceae</taxon>
        <taxon>Fermentimonas</taxon>
    </lineage>
</organism>
<dbReference type="InterPro" id="IPR008969">
    <property type="entry name" value="CarboxyPept-like_regulatory"/>
</dbReference>
<evidence type="ECO:0000256" key="15">
    <source>
        <dbReference type="RuleBase" id="RU003357"/>
    </source>
</evidence>
<reference evidence="19 20" key="1">
    <citation type="submission" date="2014-08" db="EMBL/GenBank/DDBJ databases">
        <authorList>
            <person name="Wibberg D."/>
        </authorList>
    </citation>
    <scope>NUCLEOTIDE SEQUENCE [LARGE SCALE GENOMIC DNA]</scope>
    <source>
        <strain evidence="20">ING2-E5B</strain>
    </source>
</reference>
<dbReference type="Gene3D" id="2.170.130.10">
    <property type="entry name" value="TonB-dependent receptor, plug domain"/>
    <property type="match status" value="1"/>
</dbReference>
<evidence type="ECO:0000256" key="10">
    <source>
        <dbReference type="ARBA" id="ARBA00023077"/>
    </source>
</evidence>
<proteinExistence type="inferred from homology"/>
<evidence type="ECO:0008006" key="21">
    <source>
        <dbReference type="Google" id="ProtNLM"/>
    </source>
</evidence>
<evidence type="ECO:0000256" key="8">
    <source>
        <dbReference type="ARBA" id="ARBA00023004"/>
    </source>
</evidence>
<keyword evidence="4 14" id="KW-1134">Transmembrane beta strand</keyword>
<dbReference type="AlphaFoldDB" id="A0A098C3M9"/>
<comment type="similarity">
    <text evidence="2 14 15">Belongs to the TonB-dependent receptor family.</text>
</comment>
<keyword evidence="9" id="KW-0406">Ion transport</keyword>
<evidence type="ECO:0000256" key="3">
    <source>
        <dbReference type="ARBA" id="ARBA00022448"/>
    </source>
</evidence>
<dbReference type="PANTHER" id="PTHR32552">
    <property type="entry name" value="FERRICHROME IRON RECEPTOR-RELATED"/>
    <property type="match status" value="1"/>
</dbReference>
<dbReference type="InterPro" id="IPR012910">
    <property type="entry name" value="Plug_dom"/>
</dbReference>
<dbReference type="NCBIfam" id="TIGR01783">
    <property type="entry name" value="TonB-siderophor"/>
    <property type="match status" value="1"/>
</dbReference>
<name>A0A098C3M9_9BACT</name>
<dbReference type="InterPro" id="IPR036942">
    <property type="entry name" value="Beta-barrel_TonB_sf"/>
</dbReference>
<dbReference type="Proteomes" id="UP000032417">
    <property type="component" value="Chromosome 1"/>
</dbReference>
<evidence type="ECO:0000313" key="19">
    <source>
        <dbReference type="EMBL" id="CEA17018.1"/>
    </source>
</evidence>
<dbReference type="Pfam" id="PF13715">
    <property type="entry name" value="CarbopepD_reg_2"/>
    <property type="match status" value="1"/>
</dbReference>
<dbReference type="Gene3D" id="2.60.40.1120">
    <property type="entry name" value="Carboxypeptidase-like, regulatory domain"/>
    <property type="match status" value="1"/>
</dbReference>
<evidence type="ECO:0000256" key="13">
    <source>
        <dbReference type="ARBA" id="ARBA00023237"/>
    </source>
</evidence>
<dbReference type="InterPro" id="IPR039426">
    <property type="entry name" value="TonB-dep_rcpt-like"/>
</dbReference>
<dbReference type="Pfam" id="PF07715">
    <property type="entry name" value="Plug"/>
    <property type="match status" value="1"/>
</dbReference>
<evidence type="ECO:0000256" key="1">
    <source>
        <dbReference type="ARBA" id="ARBA00004571"/>
    </source>
</evidence>
<dbReference type="CDD" id="cd01347">
    <property type="entry name" value="ligand_gated_channel"/>
    <property type="match status" value="1"/>
</dbReference>
<dbReference type="GO" id="GO:0009279">
    <property type="term" value="C:cell outer membrane"/>
    <property type="evidence" value="ECO:0007669"/>
    <property type="project" value="UniProtKB-SubCell"/>
</dbReference>
<evidence type="ECO:0000256" key="5">
    <source>
        <dbReference type="ARBA" id="ARBA00022496"/>
    </source>
</evidence>
<dbReference type="InterPro" id="IPR010105">
    <property type="entry name" value="TonB_sidphr_rcpt"/>
</dbReference>
<sequence length="803" mass="89415">MTKKLFLLTVSLLFSIVALFSQSNAQESSMFSGRVLGVDDEALIGATVYFEELGVGDDTDLSGSFAVENIPSGKHTVVVSYVGYEKVTRQMNFYNYDVEQDFKLEPDNHVLLEVEVFGVRKERPEKMDALTRIPLRLDEQVQSISVISQKMLNDQGVLTLNDAVRNVPGVTTFATFGNTSESLTSRGYRGIPVVKNGVRVHSDFRGTGFLTDMQGVETIQVLRGSAAIAQGLGNDLGSAGGVVNVATKTPKFINSGNVGIRTGSWGQIRPTFDLQFVTDKIQKTAFRINGAYEQGNSYRNHVSKDRIYINPSFAWNPDDKTKVTLELDFMHDSRTPDQGTVNLSADSVFNVFEMPDDRFMGFKNDRQVTNTLTYMGQINRELNDYLTMRVAYAGSDMDLRKVGAHVSPLRNVTQTGLYNLRSRVYSGSSRDDKNGVLQVDLIGKDIYTGSVKHTFNVGLDYKWSDVSTNSTNSITTDTIDVLQPINNEAPVVTLVDGEPVTAREYAYGMLLQEVVTFNKYLKLSLGLRYSQISGISNNNVSTTGGNVWDPLAGIIITPIENINLFASYTTTTSLRGAANLLEDMVTPVGPSKEEQFEVGFKTEWFNNRLRFNATWFDIVNNNLTYAALNDAGNNTGYYIKAGNLRRQGLELEMTGKLLKNMDVVLGYSYLDAAYHDSPYYHEGSKPMNTANHMANSWINYTFFDGILRNLTLGAGAYYVGERPFAEYTYKVLPGHNVQPDTKPFIADGYTTLNIKAGYRIQNITLQLFVNNILDSKGYTAYYRGGYLNPIDPRNFAASLNYQF</sequence>
<dbReference type="Gene3D" id="2.40.170.20">
    <property type="entry name" value="TonB-dependent receptor, beta-barrel domain"/>
    <property type="match status" value="1"/>
</dbReference>
<evidence type="ECO:0000256" key="7">
    <source>
        <dbReference type="ARBA" id="ARBA00022729"/>
    </source>
</evidence>
<keyword evidence="13 14" id="KW-0998">Cell outer membrane</keyword>
<keyword evidence="10 15" id="KW-0798">TonB box</keyword>
<keyword evidence="20" id="KW-1185">Reference proteome</keyword>
<keyword evidence="3 14" id="KW-0813">Transport</keyword>
<dbReference type="InterPro" id="IPR000531">
    <property type="entry name" value="Beta-barrel_TonB"/>
</dbReference>
<evidence type="ECO:0000259" key="18">
    <source>
        <dbReference type="Pfam" id="PF07715"/>
    </source>
</evidence>
<keyword evidence="5" id="KW-0410">Iron transport</keyword>
<accession>A0A098C3M9</accession>
<feature type="domain" description="TonB-dependent receptor-like beta-barrel" evidence="17">
    <location>
        <begin position="315"/>
        <end position="772"/>
    </location>
</feature>
<dbReference type="GO" id="GO:0015891">
    <property type="term" value="P:siderophore transport"/>
    <property type="evidence" value="ECO:0007669"/>
    <property type="project" value="InterPro"/>
</dbReference>
<comment type="subcellular location">
    <subcellularLocation>
        <location evidence="1 14">Cell outer membrane</location>
        <topology evidence="1 14">Multi-pass membrane protein</topology>
    </subcellularLocation>
</comment>
<dbReference type="PROSITE" id="PS52016">
    <property type="entry name" value="TONB_DEPENDENT_REC_3"/>
    <property type="match status" value="1"/>
</dbReference>
<evidence type="ECO:0000256" key="6">
    <source>
        <dbReference type="ARBA" id="ARBA00022692"/>
    </source>
</evidence>
<feature type="chain" id="PRO_5030003040" description="TonB-dependent siderophore receptor" evidence="16">
    <location>
        <begin position="26"/>
        <end position="803"/>
    </location>
</feature>
<evidence type="ECO:0000256" key="16">
    <source>
        <dbReference type="SAM" id="SignalP"/>
    </source>
</evidence>
<dbReference type="SUPFAM" id="SSF49464">
    <property type="entry name" value="Carboxypeptidase regulatory domain-like"/>
    <property type="match status" value="1"/>
</dbReference>
<gene>
    <name evidence="19" type="ORF">ING2E5B_2291</name>
</gene>
<evidence type="ECO:0000256" key="4">
    <source>
        <dbReference type="ARBA" id="ARBA00022452"/>
    </source>
</evidence>
<dbReference type="EMBL" id="LN515532">
    <property type="protein sequence ID" value="CEA17018.1"/>
    <property type="molecule type" value="Genomic_DNA"/>
</dbReference>